<dbReference type="EMBL" id="JAHQIW010004139">
    <property type="protein sequence ID" value="KAJ1361247.1"/>
    <property type="molecule type" value="Genomic_DNA"/>
</dbReference>
<dbReference type="Proteomes" id="UP001196413">
    <property type="component" value="Unassembled WGS sequence"/>
</dbReference>
<evidence type="ECO:0000256" key="1">
    <source>
        <dbReference type="SAM" id="MobiDB-lite"/>
    </source>
</evidence>
<name>A0AAD5MMN2_PARTN</name>
<keyword evidence="3" id="KW-1185">Reference proteome</keyword>
<evidence type="ECO:0000313" key="3">
    <source>
        <dbReference type="Proteomes" id="UP001196413"/>
    </source>
</evidence>
<reference evidence="2" key="1">
    <citation type="submission" date="2021-06" db="EMBL/GenBank/DDBJ databases">
        <title>Parelaphostrongylus tenuis whole genome reference sequence.</title>
        <authorList>
            <person name="Garwood T.J."/>
            <person name="Larsen P.A."/>
            <person name="Fountain-Jones N.M."/>
            <person name="Garbe J.R."/>
            <person name="Macchietto M.G."/>
            <person name="Kania S.A."/>
            <person name="Gerhold R.W."/>
            <person name="Richards J.E."/>
            <person name="Wolf T.M."/>
        </authorList>
    </citation>
    <scope>NUCLEOTIDE SEQUENCE</scope>
    <source>
        <strain evidence="2">MNPRO001-30</strain>
        <tissue evidence="2">Meninges</tissue>
    </source>
</reference>
<protein>
    <submittedName>
        <fullName evidence="2">Uncharacterized protein</fullName>
    </submittedName>
</protein>
<sequence>MSSGDARSGHSFPTVKITWKSDMLCARHLVEHGCPENMAIRHQLTDTKTCNSDGRSIPQDPHKHHILI</sequence>
<comment type="caution">
    <text evidence="2">The sequence shown here is derived from an EMBL/GenBank/DDBJ whole genome shotgun (WGS) entry which is preliminary data.</text>
</comment>
<evidence type="ECO:0000313" key="2">
    <source>
        <dbReference type="EMBL" id="KAJ1361247.1"/>
    </source>
</evidence>
<gene>
    <name evidence="2" type="ORF">KIN20_020453</name>
</gene>
<accession>A0AAD5MMN2</accession>
<organism evidence="2 3">
    <name type="scientific">Parelaphostrongylus tenuis</name>
    <name type="common">Meningeal worm</name>
    <dbReference type="NCBI Taxonomy" id="148309"/>
    <lineage>
        <taxon>Eukaryota</taxon>
        <taxon>Metazoa</taxon>
        <taxon>Ecdysozoa</taxon>
        <taxon>Nematoda</taxon>
        <taxon>Chromadorea</taxon>
        <taxon>Rhabditida</taxon>
        <taxon>Rhabditina</taxon>
        <taxon>Rhabditomorpha</taxon>
        <taxon>Strongyloidea</taxon>
        <taxon>Metastrongylidae</taxon>
        <taxon>Parelaphostrongylus</taxon>
    </lineage>
</organism>
<dbReference type="AlphaFoldDB" id="A0AAD5MMN2"/>
<feature type="region of interest" description="Disordered" evidence="1">
    <location>
        <begin position="49"/>
        <end position="68"/>
    </location>
</feature>
<proteinExistence type="predicted"/>